<evidence type="ECO:0000256" key="4">
    <source>
        <dbReference type="ARBA" id="ARBA00022833"/>
    </source>
</evidence>
<accession>A0ABM0MKX3</accession>
<keyword evidence="9" id="KW-1185">Reference proteome</keyword>
<keyword evidence="1" id="KW-0645">Protease</keyword>
<proteinExistence type="predicted"/>
<evidence type="ECO:0000256" key="7">
    <source>
        <dbReference type="SAM" id="SignalP"/>
    </source>
</evidence>
<feature type="domain" description="Peptidase M12A" evidence="8">
    <location>
        <begin position="68"/>
        <end position="160"/>
    </location>
</feature>
<evidence type="ECO:0000259" key="8">
    <source>
        <dbReference type="PROSITE" id="PS51864"/>
    </source>
</evidence>
<feature type="signal peptide" evidence="7">
    <location>
        <begin position="1"/>
        <end position="25"/>
    </location>
</feature>
<dbReference type="SUPFAM" id="SSF55486">
    <property type="entry name" value="Metalloproteases ('zincins'), catalytic domain"/>
    <property type="match status" value="1"/>
</dbReference>
<protein>
    <submittedName>
        <fullName evidence="10">Protein SpAN-like</fullName>
    </submittedName>
</protein>
<dbReference type="Pfam" id="PF01400">
    <property type="entry name" value="Astacin"/>
    <property type="match status" value="1"/>
</dbReference>
<keyword evidence="3" id="KW-0378">Hydrolase</keyword>
<dbReference type="InterPro" id="IPR001506">
    <property type="entry name" value="Peptidase_M12A"/>
</dbReference>
<keyword evidence="7" id="KW-0732">Signal</keyword>
<dbReference type="GeneID" id="102808536"/>
<dbReference type="Proteomes" id="UP000694865">
    <property type="component" value="Unplaced"/>
</dbReference>
<dbReference type="PANTHER" id="PTHR10127">
    <property type="entry name" value="DISCOIDIN, CUB, EGF, LAMININ , AND ZINC METALLOPROTEASE DOMAIN CONTAINING"/>
    <property type="match status" value="1"/>
</dbReference>
<evidence type="ECO:0000256" key="2">
    <source>
        <dbReference type="ARBA" id="ARBA00022723"/>
    </source>
</evidence>
<dbReference type="RefSeq" id="XP_006820664.1">
    <property type="nucleotide sequence ID" value="XM_006820601.1"/>
</dbReference>
<dbReference type="PROSITE" id="PS51864">
    <property type="entry name" value="ASTACIN"/>
    <property type="match status" value="1"/>
</dbReference>
<name>A0ABM0MKX3_SACKO</name>
<evidence type="ECO:0000256" key="5">
    <source>
        <dbReference type="ARBA" id="ARBA00023049"/>
    </source>
</evidence>
<feature type="chain" id="PRO_5046175307" evidence="7">
    <location>
        <begin position="26"/>
        <end position="160"/>
    </location>
</feature>
<keyword evidence="5" id="KW-0482">Metalloprotease</keyword>
<dbReference type="Gene3D" id="3.40.390.10">
    <property type="entry name" value="Collagenase (Catalytic Domain)"/>
    <property type="match status" value="1"/>
</dbReference>
<evidence type="ECO:0000256" key="1">
    <source>
        <dbReference type="ARBA" id="ARBA00022670"/>
    </source>
</evidence>
<evidence type="ECO:0000256" key="3">
    <source>
        <dbReference type="ARBA" id="ARBA00022801"/>
    </source>
</evidence>
<dbReference type="PANTHER" id="PTHR10127:SF780">
    <property type="entry name" value="METALLOENDOPEPTIDASE"/>
    <property type="match status" value="1"/>
</dbReference>
<keyword evidence="4" id="KW-0862">Zinc</keyword>
<organism evidence="9 10">
    <name type="scientific">Saccoglossus kowalevskii</name>
    <name type="common">Acorn worm</name>
    <dbReference type="NCBI Taxonomy" id="10224"/>
    <lineage>
        <taxon>Eukaryota</taxon>
        <taxon>Metazoa</taxon>
        <taxon>Hemichordata</taxon>
        <taxon>Enteropneusta</taxon>
        <taxon>Harrimaniidae</taxon>
        <taxon>Saccoglossus</taxon>
    </lineage>
</organism>
<dbReference type="InterPro" id="IPR024079">
    <property type="entry name" value="MetalloPept_cat_dom_sf"/>
</dbReference>
<gene>
    <name evidence="10" type="primary">LOC102808536</name>
</gene>
<evidence type="ECO:0000313" key="9">
    <source>
        <dbReference type="Proteomes" id="UP000694865"/>
    </source>
</evidence>
<evidence type="ECO:0000313" key="10">
    <source>
        <dbReference type="RefSeq" id="XP_006820664.1"/>
    </source>
</evidence>
<reference evidence="10" key="1">
    <citation type="submission" date="2025-08" db="UniProtKB">
        <authorList>
            <consortium name="RefSeq"/>
        </authorList>
    </citation>
    <scope>IDENTIFICATION</scope>
    <source>
        <tissue evidence="10">Testes</tissue>
    </source>
</reference>
<comment type="caution">
    <text evidence="6">Lacks conserved residue(s) required for the propagation of feature annotation.</text>
</comment>
<keyword evidence="2" id="KW-0479">Metal-binding</keyword>
<evidence type="ECO:0000256" key="6">
    <source>
        <dbReference type="PROSITE-ProRule" id="PRU01211"/>
    </source>
</evidence>
<sequence>MTRIQAICAVFIILATVVFVTHVETRPEPPEEQPSPGTLESDIKLTKYQRQAIAEMVLEVESGASVRKALANLTYLWPNATLPYVISASSANNATLIKQALAYWESNTCIRFPLHDSPDENAPRIEFIKEFGCYSSVGYTGGFPQEISIGDFCVTYLPVV</sequence>